<protein>
    <submittedName>
        <fullName evidence="2">Uncharacterized protein</fullName>
    </submittedName>
</protein>
<dbReference type="Proteomes" id="UP000619078">
    <property type="component" value="Unassembled WGS sequence"/>
</dbReference>
<keyword evidence="3" id="KW-1185">Reference proteome</keyword>
<organism evidence="2 3">
    <name type="scientific">Mucilaginibacter glaciei</name>
    <dbReference type="NCBI Taxonomy" id="2772109"/>
    <lineage>
        <taxon>Bacteria</taxon>
        <taxon>Pseudomonadati</taxon>
        <taxon>Bacteroidota</taxon>
        <taxon>Sphingobacteriia</taxon>
        <taxon>Sphingobacteriales</taxon>
        <taxon>Sphingobacteriaceae</taxon>
        <taxon>Mucilaginibacter</taxon>
    </lineage>
</organism>
<evidence type="ECO:0000313" key="3">
    <source>
        <dbReference type="Proteomes" id="UP000619078"/>
    </source>
</evidence>
<evidence type="ECO:0000313" key="2">
    <source>
        <dbReference type="EMBL" id="MBD1393895.1"/>
    </source>
</evidence>
<feature type="compositionally biased region" description="Gly residues" evidence="1">
    <location>
        <begin position="44"/>
        <end position="54"/>
    </location>
</feature>
<comment type="caution">
    <text evidence="2">The sequence shown here is derived from an EMBL/GenBank/DDBJ whole genome shotgun (WGS) entry which is preliminary data.</text>
</comment>
<reference evidence="2" key="1">
    <citation type="submission" date="2020-09" db="EMBL/GenBank/DDBJ databases">
        <title>Novel species of Mucilaginibacter isolated from a glacier on the Tibetan Plateau.</title>
        <authorList>
            <person name="Liu Q."/>
            <person name="Xin Y.-H."/>
        </authorList>
    </citation>
    <scope>NUCLEOTIDE SEQUENCE</scope>
    <source>
        <strain evidence="2">ZB1P21</strain>
    </source>
</reference>
<gene>
    <name evidence="2" type="ORF">IDJ76_12370</name>
</gene>
<accession>A0A926S1D1</accession>
<name>A0A926S1D1_9SPHI</name>
<feature type="region of interest" description="Disordered" evidence="1">
    <location>
        <begin position="32"/>
        <end position="54"/>
    </location>
</feature>
<evidence type="ECO:0000256" key="1">
    <source>
        <dbReference type="SAM" id="MobiDB-lite"/>
    </source>
</evidence>
<dbReference type="AlphaFoldDB" id="A0A926S1D1"/>
<dbReference type="EMBL" id="JACWMX010000004">
    <property type="protein sequence ID" value="MBD1393895.1"/>
    <property type="molecule type" value="Genomic_DNA"/>
</dbReference>
<dbReference type="RefSeq" id="WP_191163625.1">
    <property type="nucleotide sequence ID" value="NZ_JACWMX010000004.1"/>
</dbReference>
<proteinExistence type="predicted"/>
<sequence>MKIMMIASTAQGAVWAKTSNRFNFPAKVNVYKGGPDDEEEEGDSSGGSAGFTVL</sequence>